<evidence type="ECO:0000313" key="2">
    <source>
        <dbReference type="Proteomes" id="UP000821845"/>
    </source>
</evidence>
<proteinExistence type="predicted"/>
<accession>A0ACB7SV07</accession>
<dbReference type="EMBL" id="CM023482">
    <property type="protein sequence ID" value="KAH6938558.1"/>
    <property type="molecule type" value="Genomic_DNA"/>
</dbReference>
<name>A0ACB7SV07_HYAAI</name>
<dbReference type="Proteomes" id="UP000821845">
    <property type="component" value="Chromosome 2"/>
</dbReference>
<evidence type="ECO:0000313" key="1">
    <source>
        <dbReference type="EMBL" id="KAH6938558.1"/>
    </source>
</evidence>
<keyword evidence="2" id="KW-1185">Reference proteome</keyword>
<comment type="caution">
    <text evidence="1">The sequence shown here is derived from an EMBL/GenBank/DDBJ whole genome shotgun (WGS) entry which is preliminary data.</text>
</comment>
<protein>
    <submittedName>
        <fullName evidence="1">Uncharacterized protein</fullName>
    </submittedName>
</protein>
<organism evidence="1 2">
    <name type="scientific">Hyalomma asiaticum</name>
    <name type="common">Tick</name>
    <dbReference type="NCBI Taxonomy" id="266040"/>
    <lineage>
        <taxon>Eukaryota</taxon>
        <taxon>Metazoa</taxon>
        <taxon>Ecdysozoa</taxon>
        <taxon>Arthropoda</taxon>
        <taxon>Chelicerata</taxon>
        <taxon>Arachnida</taxon>
        <taxon>Acari</taxon>
        <taxon>Parasitiformes</taxon>
        <taxon>Ixodida</taxon>
        <taxon>Ixodoidea</taxon>
        <taxon>Ixodidae</taxon>
        <taxon>Hyalomminae</taxon>
        <taxon>Hyalomma</taxon>
    </lineage>
</organism>
<reference evidence="1" key="1">
    <citation type="submission" date="2020-05" db="EMBL/GenBank/DDBJ databases">
        <title>Large-scale comparative analyses of tick genomes elucidate their genetic diversity and vector capacities.</title>
        <authorList>
            <person name="Jia N."/>
            <person name="Wang J."/>
            <person name="Shi W."/>
            <person name="Du L."/>
            <person name="Sun Y."/>
            <person name="Zhan W."/>
            <person name="Jiang J."/>
            <person name="Wang Q."/>
            <person name="Zhang B."/>
            <person name="Ji P."/>
            <person name="Sakyi L.B."/>
            <person name="Cui X."/>
            <person name="Yuan T."/>
            <person name="Jiang B."/>
            <person name="Yang W."/>
            <person name="Lam T.T.-Y."/>
            <person name="Chang Q."/>
            <person name="Ding S."/>
            <person name="Wang X."/>
            <person name="Zhu J."/>
            <person name="Ruan X."/>
            <person name="Zhao L."/>
            <person name="Wei J."/>
            <person name="Que T."/>
            <person name="Du C."/>
            <person name="Cheng J."/>
            <person name="Dai P."/>
            <person name="Han X."/>
            <person name="Huang E."/>
            <person name="Gao Y."/>
            <person name="Liu J."/>
            <person name="Shao H."/>
            <person name="Ye R."/>
            <person name="Li L."/>
            <person name="Wei W."/>
            <person name="Wang X."/>
            <person name="Wang C."/>
            <person name="Yang T."/>
            <person name="Huo Q."/>
            <person name="Li W."/>
            <person name="Guo W."/>
            <person name="Chen H."/>
            <person name="Zhou L."/>
            <person name="Ni X."/>
            <person name="Tian J."/>
            <person name="Zhou Y."/>
            <person name="Sheng Y."/>
            <person name="Liu T."/>
            <person name="Pan Y."/>
            <person name="Xia L."/>
            <person name="Li J."/>
            <person name="Zhao F."/>
            <person name="Cao W."/>
        </authorList>
    </citation>
    <scope>NUCLEOTIDE SEQUENCE</scope>
    <source>
        <strain evidence="1">Hyas-2018</strain>
    </source>
</reference>
<gene>
    <name evidence="1" type="ORF">HPB50_010571</name>
</gene>
<sequence length="104" mass="11781">MCDEIRHVFPAGDAGQEQHTMIYADAIRRPLAVAPIPTFRQAPRAKPCRRQPRFGHRRKRKPRGIRDTRERTHGALWIGGPMTADVPVTITCHAATTLSFQDQL</sequence>